<evidence type="ECO:0000256" key="2">
    <source>
        <dbReference type="ARBA" id="ARBA00009370"/>
    </source>
</evidence>
<keyword evidence="4" id="KW-1133">Transmembrane helix</keyword>
<dbReference type="STRING" id="214095.RU97_GL002049"/>
<evidence type="ECO:0000256" key="3">
    <source>
        <dbReference type="PIRSR" id="PIRSR600223-1"/>
    </source>
</evidence>
<keyword evidence="8" id="KW-1185">Reference proteome</keyword>
<dbReference type="EMBL" id="JXKH01000005">
    <property type="protein sequence ID" value="OJG17976.1"/>
    <property type="molecule type" value="Genomic_DNA"/>
</dbReference>
<dbReference type="InterPro" id="IPR036286">
    <property type="entry name" value="LexA/Signal_pep-like_sf"/>
</dbReference>
<gene>
    <name evidence="7" type="ORF">RU97_GL002049</name>
</gene>
<keyword evidence="4" id="KW-0812">Transmembrane</keyword>
<dbReference type="AlphaFoldDB" id="A0A1L8RDY2"/>
<dbReference type="RefSeq" id="WP_067393213.1">
    <property type="nucleotide sequence ID" value="NZ_JXKH01000005.1"/>
</dbReference>
<dbReference type="PANTHER" id="PTHR43390">
    <property type="entry name" value="SIGNAL PEPTIDASE I"/>
    <property type="match status" value="1"/>
</dbReference>
<reference evidence="7 8" key="1">
    <citation type="submission" date="2014-12" db="EMBL/GenBank/DDBJ databases">
        <title>Draft genome sequences of 29 type strains of Enterococci.</title>
        <authorList>
            <person name="Zhong Z."/>
            <person name="Sun Z."/>
            <person name="Liu W."/>
            <person name="Zhang W."/>
            <person name="Zhang H."/>
        </authorList>
    </citation>
    <scope>NUCLEOTIDE SEQUENCE [LARGE SCALE GENOMIC DNA]</scope>
    <source>
        <strain evidence="7 8">DSM 17029</strain>
    </source>
</reference>
<keyword evidence="4" id="KW-0472">Membrane</keyword>
<dbReference type="NCBIfam" id="TIGR02227">
    <property type="entry name" value="sigpep_I_bact"/>
    <property type="match status" value="1"/>
</dbReference>
<dbReference type="GO" id="GO:0006465">
    <property type="term" value="P:signal peptide processing"/>
    <property type="evidence" value="ECO:0007669"/>
    <property type="project" value="InterPro"/>
</dbReference>
<feature type="transmembrane region" description="Helical" evidence="4">
    <location>
        <begin position="48"/>
        <end position="66"/>
    </location>
</feature>
<comment type="similarity">
    <text evidence="2 4">Belongs to the peptidase S26 family.</text>
</comment>
<accession>A0A1L8RDY2</accession>
<dbReference type="GO" id="GO:0004252">
    <property type="term" value="F:serine-type endopeptidase activity"/>
    <property type="evidence" value="ECO:0007669"/>
    <property type="project" value="InterPro"/>
</dbReference>
<dbReference type="Gene3D" id="2.10.109.10">
    <property type="entry name" value="Umud Fragment, subunit A"/>
    <property type="match status" value="1"/>
</dbReference>
<dbReference type="Proteomes" id="UP000181884">
    <property type="component" value="Unassembled WGS sequence"/>
</dbReference>
<dbReference type="InterPro" id="IPR019533">
    <property type="entry name" value="Peptidase_S26"/>
</dbReference>
<keyword evidence="4" id="KW-0378">Hydrolase</keyword>
<protein>
    <recommendedName>
        <fullName evidence="4">Signal peptidase I</fullName>
        <ecNumber evidence="4">3.4.21.89</ecNumber>
    </recommendedName>
</protein>
<evidence type="ECO:0000259" key="6">
    <source>
        <dbReference type="Pfam" id="PF10502"/>
    </source>
</evidence>
<feature type="active site" evidence="3">
    <location>
        <position position="77"/>
    </location>
</feature>
<evidence type="ECO:0000313" key="8">
    <source>
        <dbReference type="Proteomes" id="UP000181884"/>
    </source>
</evidence>
<evidence type="ECO:0000256" key="4">
    <source>
        <dbReference type="RuleBase" id="RU362042"/>
    </source>
</evidence>
<feature type="compositionally biased region" description="Basic and acidic residues" evidence="5">
    <location>
        <begin position="1"/>
        <end position="13"/>
    </location>
</feature>
<proteinExistence type="inferred from homology"/>
<evidence type="ECO:0000313" key="7">
    <source>
        <dbReference type="EMBL" id="OJG17976.1"/>
    </source>
</evidence>
<feature type="compositionally biased region" description="Basic residues" evidence="5">
    <location>
        <begin position="19"/>
        <end position="28"/>
    </location>
</feature>
<evidence type="ECO:0000256" key="1">
    <source>
        <dbReference type="ARBA" id="ARBA00004401"/>
    </source>
</evidence>
<dbReference type="InterPro" id="IPR000223">
    <property type="entry name" value="Pept_S26A_signal_pept_1"/>
</dbReference>
<evidence type="ECO:0000256" key="5">
    <source>
        <dbReference type="SAM" id="MobiDB-lite"/>
    </source>
</evidence>
<name>A0A1L8RDY2_9ENTE</name>
<dbReference type="PANTHER" id="PTHR43390:SF1">
    <property type="entry name" value="CHLOROPLAST PROCESSING PEPTIDASE"/>
    <property type="match status" value="1"/>
</dbReference>
<dbReference type="PRINTS" id="PR00727">
    <property type="entry name" value="LEADERPTASE"/>
</dbReference>
<comment type="catalytic activity">
    <reaction evidence="4">
        <text>Cleavage of hydrophobic, N-terminal signal or leader sequences from secreted and periplasmic proteins.</text>
        <dbReference type="EC" id="3.4.21.89"/>
    </reaction>
</comment>
<dbReference type="SUPFAM" id="SSF51306">
    <property type="entry name" value="LexA/Signal peptidase"/>
    <property type="match status" value="1"/>
</dbReference>
<comment type="caution">
    <text evidence="7">The sequence shown here is derived from an EMBL/GenBank/DDBJ whole genome shotgun (WGS) entry which is preliminary data.</text>
</comment>
<dbReference type="Pfam" id="PF10502">
    <property type="entry name" value="Peptidase_S26"/>
    <property type="match status" value="1"/>
</dbReference>
<comment type="subcellular location">
    <subcellularLocation>
        <location evidence="1">Cell membrane</location>
        <topology evidence="1">Single-pass type II membrane protein</topology>
    </subcellularLocation>
    <subcellularLocation>
        <location evidence="4">Membrane</location>
        <topology evidence="4">Single-pass type II membrane protein</topology>
    </subcellularLocation>
</comment>
<dbReference type="GO" id="GO:0009003">
    <property type="term" value="F:signal peptidase activity"/>
    <property type="evidence" value="ECO:0007669"/>
    <property type="project" value="UniProtKB-EC"/>
</dbReference>
<dbReference type="GO" id="GO:0005886">
    <property type="term" value="C:plasma membrane"/>
    <property type="evidence" value="ECO:0007669"/>
    <property type="project" value="UniProtKB-SubCell"/>
</dbReference>
<feature type="domain" description="Peptidase S26" evidence="6">
    <location>
        <begin position="49"/>
        <end position="214"/>
    </location>
</feature>
<keyword evidence="4" id="KW-0645">Protease</keyword>
<feature type="region of interest" description="Disordered" evidence="5">
    <location>
        <begin position="1"/>
        <end position="28"/>
    </location>
</feature>
<sequence length="223" mass="25898">MKIPVEEATEKKKAVQTKNNKKRKRKKLTPKQIEKLKRKKRRKKIQQIVELVGLFILLMGCLWFLMTIRSHTVNGPSMSPTFETGDKLLTNKNKNVTRYDIVTFFHPDTNESYLKRVVGMPGDKYYIIGTKMYLFAELDESVDIQKLYYSSELRDSTQIFELDTAAAKKLKSMTQIPKNEYFLLGDNRSNSQDSRALGFIEADSIEGVVTLRYYPLNRFGVVH</sequence>
<organism evidence="7 8">
    <name type="scientific">Enterococcus canis</name>
    <dbReference type="NCBI Taxonomy" id="214095"/>
    <lineage>
        <taxon>Bacteria</taxon>
        <taxon>Bacillati</taxon>
        <taxon>Bacillota</taxon>
        <taxon>Bacilli</taxon>
        <taxon>Lactobacillales</taxon>
        <taxon>Enterococcaceae</taxon>
        <taxon>Enterococcus</taxon>
    </lineage>
</organism>
<dbReference type="EC" id="3.4.21.89" evidence="4"/>
<dbReference type="CDD" id="cd06530">
    <property type="entry name" value="S26_SPase_I"/>
    <property type="match status" value="1"/>
</dbReference>
<feature type="active site" evidence="3">
    <location>
        <position position="115"/>
    </location>
</feature>